<reference evidence="3 4" key="1">
    <citation type="journal article" date="2018" name="Environ. Microbiol.">
        <title>Genomes of ubiquitous marine and hypersaline Hydrogenovibrio, Thiomicrorhabdus and Thiomicrospira spp. encode a diversity of mechanisms to sustain chemolithoautotrophy in heterogeneous environments.</title>
        <authorList>
            <person name="Scott K.M."/>
            <person name="Williams J."/>
            <person name="Porter C.M.B."/>
            <person name="Russel S."/>
            <person name="Harmer T.L."/>
            <person name="Paul J.H."/>
            <person name="Antonen K.M."/>
            <person name="Bridges M.K."/>
            <person name="Camper G.J."/>
            <person name="Campla C.K."/>
            <person name="Casella L.G."/>
            <person name="Chase E."/>
            <person name="Conrad J.W."/>
            <person name="Cruz M.C."/>
            <person name="Dunlap D.S."/>
            <person name="Duran L."/>
            <person name="Fahsbender E.M."/>
            <person name="Goldsmith D.B."/>
            <person name="Keeley R.F."/>
            <person name="Kondoff M.R."/>
            <person name="Kussy B.I."/>
            <person name="Lane M.K."/>
            <person name="Lawler S."/>
            <person name="Leigh B.A."/>
            <person name="Lewis C."/>
            <person name="Lostal L.M."/>
            <person name="Marking D."/>
            <person name="Mancera P.A."/>
            <person name="McClenthan E.C."/>
            <person name="McIntyre E.A."/>
            <person name="Mine J.A."/>
            <person name="Modi S."/>
            <person name="Moore B.D."/>
            <person name="Morgan W.A."/>
            <person name="Nelson K.M."/>
            <person name="Nguyen K.N."/>
            <person name="Ogburn N."/>
            <person name="Parrino D.G."/>
            <person name="Pedapudi A.D."/>
            <person name="Pelham R.P."/>
            <person name="Preece A.M."/>
            <person name="Rampersad E.A."/>
            <person name="Richardson J.C."/>
            <person name="Rodgers C.M."/>
            <person name="Schaffer B.L."/>
            <person name="Sheridan N.E."/>
            <person name="Solone M.R."/>
            <person name="Staley Z.R."/>
            <person name="Tabuchi M."/>
            <person name="Waide R.J."/>
            <person name="Wanjugi P.W."/>
            <person name="Young S."/>
            <person name="Clum A."/>
            <person name="Daum C."/>
            <person name="Huntemann M."/>
            <person name="Ivanova N."/>
            <person name="Kyrpides N."/>
            <person name="Mikhailova N."/>
            <person name="Palaniappan K."/>
            <person name="Pillay M."/>
            <person name="Reddy T.B.K."/>
            <person name="Shapiro N."/>
            <person name="Stamatis D."/>
            <person name="Varghese N."/>
            <person name="Woyke T."/>
            <person name="Boden R."/>
            <person name="Freyermuth S.K."/>
            <person name="Kerfeld C.A."/>
        </authorList>
    </citation>
    <scope>NUCLEOTIDE SEQUENCE [LARGE SCALE GENOMIC DNA]</scope>
    <source>
        <strain evidence="3 4">JR-2</strain>
    </source>
</reference>
<feature type="domain" description="DUF4136" evidence="2">
    <location>
        <begin position="25"/>
        <end position="187"/>
    </location>
</feature>
<evidence type="ECO:0000313" key="4">
    <source>
        <dbReference type="Proteomes" id="UP000285478"/>
    </source>
</evidence>
<evidence type="ECO:0000256" key="1">
    <source>
        <dbReference type="SAM" id="SignalP"/>
    </source>
</evidence>
<feature type="chain" id="PRO_5019269455" evidence="1">
    <location>
        <begin position="26"/>
        <end position="191"/>
    </location>
</feature>
<dbReference type="Proteomes" id="UP000285478">
    <property type="component" value="Chromosome"/>
</dbReference>
<keyword evidence="1" id="KW-0732">Signal</keyword>
<name>A0A410H476_9GAMM</name>
<feature type="signal peptide" evidence="1">
    <location>
        <begin position="1"/>
        <end position="25"/>
    </location>
</feature>
<dbReference type="EMBL" id="CP035033">
    <property type="protein sequence ID" value="QAB15719.1"/>
    <property type="molecule type" value="Genomic_DNA"/>
</dbReference>
<gene>
    <name evidence="3" type="ORF">EPV75_08595</name>
</gene>
<proteinExistence type="predicted"/>
<evidence type="ECO:0000259" key="2">
    <source>
        <dbReference type="Pfam" id="PF13590"/>
    </source>
</evidence>
<sequence>MHLMKKTLWTLLLVFGLSGCSTVQVSDDYDTGTDFSQLKTYDWLPAGDQVKPTAEEFEKKNPLIAERIQKAVLANMNAKGYQFVSEKPNAYITYHVGVSSKIRSTPVTTSIGFGTGFYGGYGGLGVQTGSDIEEYQQGKVVLDILDSNKKLVWRGISTSDVDQHADPKEITEQVNEIVQKLLAQYPPKKAK</sequence>
<accession>A0A410H476</accession>
<dbReference type="InterPro" id="IPR025411">
    <property type="entry name" value="DUF4136"/>
</dbReference>
<protein>
    <submittedName>
        <fullName evidence="3">DUF4136 domain-containing protein</fullName>
    </submittedName>
</protein>
<dbReference type="PROSITE" id="PS51257">
    <property type="entry name" value="PROKAR_LIPOPROTEIN"/>
    <property type="match status" value="1"/>
</dbReference>
<organism evidence="3 4">
    <name type="scientific">Hydrogenovibrio thermophilus</name>
    <dbReference type="NCBI Taxonomy" id="265883"/>
    <lineage>
        <taxon>Bacteria</taxon>
        <taxon>Pseudomonadati</taxon>
        <taxon>Pseudomonadota</taxon>
        <taxon>Gammaproteobacteria</taxon>
        <taxon>Thiotrichales</taxon>
        <taxon>Piscirickettsiaceae</taxon>
        <taxon>Hydrogenovibrio</taxon>
    </lineage>
</organism>
<dbReference type="Gene3D" id="3.30.160.670">
    <property type="match status" value="1"/>
</dbReference>
<evidence type="ECO:0000313" key="3">
    <source>
        <dbReference type="EMBL" id="QAB15719.1"/>
    </source>
</evidence>
<dbReference type="Pfam" id="PF13590">
    <property type="entry name" value="DUF4136"/>
    <property type="match status" value="1"/>
</dbReference>
<dbReference type="KEGG" id="htr:EPV75_08595"/>
<dbReference type="AlphaFoldDB" id="A0A410H476"/>
<keyword evidence="4" id="KW-1185">Reference proteome</keyword>